<proteinExistence type="predicted"/>
<dbReference type="AlphaFoldDB" id="A0A972H001"/>
<evidence type="ECO:0000313" key="4">
    <source>
        <dbReference type="Proteomes" id="UP000641588"/>
    </source>
</evidence>
<accession>A0A972H001</accession>
<protein>
    <submittedName>
        <fullName evidence="3">Extracellular solute-binding protein</fullName>
    </submittedName>
</protein>
<dbReference type="InterPro" id="IPR050490">
    <property type="entry name" value="Bact_solute-bd_prot1"/>
</dbReference>
<organism evidence="3 4">
    <name type="scientific">Paenibacillus foliorum</name>
    <dbReference type="NCBI Taxonomy" id="2654974"/>
    <lineage>
        <taxon>Bacteria</taxon>
        <taxon>Bacillati</taxon>
        <taxon>Bacillota</taxon>
        <taxon>Bacilli</taxon>
        <taxon>Bacillales</taxon>
        <taxon>Paenibacillaceae</taxon>
        <taxon>Paenibacillus</taxon>
    </lineage>
</organism>
<keyword evidence="4" id="KW-1185">Reference proteome</keyword>
<dbReference type="Proteomes" id="UP000641588">
    <property type="component" value="Unassembled WGS sequence"/>
</dbReference>
<evidence type="ECO:0000313" key="3">
    <source>
        <dbReference type="EMBL" id="NOU97709.1"/>
    </source>
</evidence>
<dbReference type="EMBL" id="WHOD01000121">
    <property type="protein sequence ID" value="NOU97709.1"/>
    <property type="molecule type" value="Genomic_DNA"/>
</dbReference>
<reference evidence="3" key="1">
    <citation type="submission" date="2019-10" db="EMBL/GenBank/DDBJ databases">
        <title>Description of Paenibacillus glebae sp. nov.</title>
        <authorList>
            <person name="Carlier A."/>
            <person name="Qi S."/>
        </authorList>
    </citation>
    <scope>NUCLEOTIDE SEQUENCE</scope>
    <source>
        <strain evidence="3">LMG 31456</strain>
    </source>
</reference>
<dbReference type="PANTHER" id="PTHR43649:SF33">
    <property type="entry name" value="POLYGALACTURONAN_RHAMNOGALACTURONAN-BINDING PROTEIN YTCQ"/>
    <property type="match status" value="1"/>
</dbReference>
<gene>
    <name evidence="3" type="ORF">GC093_31435</name>
</gene>
<feature type="signal peptide" evidence="2">
    <location>
        <begin position="1"/>
        <end position="23"/>
    </location>
</feature>
<dbReference type="PANTHER" id="PTHR43649">
    <property type="entry name" value="ARABINOSE-BINDING PROTEIN-RELATED"/>
    <property type="match status" value="1"/>
</dbReference>
<sequence>MKRPAKYGTAVLTLTLALSVVSGCVPGSNKASQKVDSKEGAAAAKLTSLSYWAAFNPAAAATMKSYNEMEVYKELERITGVKVDFQHPPQGATAEKEQFNLMLTSGNLPDVVEYNWNTYPGGPEKAIKDNRIVKLNDYIDKYAPNYKKVLDSNPEWKKQVTTDDGSIVGFHFIRGDRSLQVFKGPIIRKDWLDKLGLKQPTTIDEWYNVLKAFKEKDPNGNGKADEIPLLLTLSELKNSHAFIGAYGIPNSFYKEGNTVKYGPIEPGYKEFLTTMSKWYKEGLIDKDFAATDTKLLDAKVTGNQLGAMIGNAGGGLGKYMSLMSPKDKSFKLTGVPYPVLKAGEKPQFGHLDQPVPGKSAAISTSNKNIVETVKWLDMGYGEQGHMLFNFGKEGVSYKLENGYPKYADIITKNPEGLPMSQAMAKHNRASWDGIMVQDKRYSEQFQGQIPEQLESINIWSTPTNEKEMPPVTPNKEESTKYAAVMTDINTYRDEMYNKFVMGAEPIENFDKYVKTLKSMGIDDAIKIQQAALERYNKR</sequence>
<keyword evidence="1 2" id="KW-0732">Signal</keyword>
<dbReference type="PROSITE" id="PS51257">
    <property type="entry name" value="PROKAR_LIPOPROTEIN"/>
    <property type="match status" value="1"/>
</dbReference>
<evidence type="ECO:0000256" key="2">
    <source>
        <dbReference type="SAM" id="SignalP"/>
    </source>
</evidence>
<evidence type="ECO:0000256" key="1">
    <source>
        <dbReference type="ARBA" id="ARBA00022729"/>
    </source>
</evidence>
<dbReference type="SUPFAM" id="SSF53850">
    <property type="entry name" value="Periplasmic binding protein-like II"/>
    <property type="match status" value="1"/>
</dbReference>
<dbReference type="RefSeq" id="WP_171656090.1">
    <property type="nucleotide sequence ID" value="NZ_WHOD01000121.1"/>
</dbReference>
<dbReference type="Gene3D" id="3.40.190.10">
    <property type="entry name" value="Periplasmic binding protein-like II"/>
    <property type="match status" value="2"/>
</dbReference>
<comment type="caution">
    <text evidence="3">The sequence shown here is derived from an EMBL/GenBank/DDBJ whole genome shotgun (WGS) entry which is preliminary data.</text>
</comment>
<name>A0A972H001_9BACL</name>
<feature type="chain" id="PRO_5038821381" evidence="2">
    <location>
        <begin position="24"/>
        <end position="538"/>
    </location>
</feature>